<dbReference type="PANTHER" id="PTHR43798:SF33">
    <property type="entry name" value="HYDROLASE, PUTATIVE (AFU_ORTHOLOGUE AFUA_2G14860)-RELATED"/>
    <property type="match status" value="1"/>
</dbReference>
<organism evidence="2 3">
    <name type="scientific">Penicillium citrinum</name>
    <dbReference type="NCBI Taxonomy" id="5077"/>
    <lineage>
        <taxon>Eukaryota</taxon>
        <taxon>Fungi</taxon>
        <taxon>Dikarya</taxon>
        <taxon>Ascomycota</taxon>
        <taxon>Pezizomycotina</taxon>
        <taxon>Eurotiomycetes</taxon>
        <taxon>Eurotiomycetidae</taxon>
        <taxon>Eurotiales</taxon>
        <taxon>Aspergillaceae</taxon>
        <taxon>Penicillium</taxon>
    </lineage>
</organism>
<proteinExistence type="predicted"/>
<reference evidence="2" key="1">
    <citation type="submission" date="2022-11" db="EMBL/GenBank/DDBJ databases">
        <authorList>
            <person name="Petersen C."/>
        </authorList>
    </citation>
    <scope>NUCLEOTIDE SEQUENCE</scope>
    <source>
        <strain evidence="2">IBT 23319</strain>
    </source>
</reference>
<sequence>MSSLYFQTIDASIHVRTTQPTNKDNQRPLLVFIHYWGGSSSTWHKLTTPNTPTSLTSEYPTLAIDLRGWGKSASPGAGDEGSCSINNMASDVSSILSQITTKPNHHQLLQHGFVLVGHSMGAKVAMTSLIHLSKDLMDILKGFVLVAPAPPAALDLPAEMKAQQQLAYESEESIRWTIANVLANAENLTDYDTSLIVQNSLGGTSSAKKAWPLYGMQEDVSQQVAQVLDKCSGLRARVLVGEGDFVEPKERVESEVVHFLEKHGVEVTLKTVAAVKHLIPLENPASICEEVYQL</sequence>
<dbReference type="SUPFAM" id="SSF53474">
    <property type="entry name" value="alpha/beta-Hydrolases"/>
    <property type="match status" value="1"/>
</dbReference>
<dbReference type="OrthoDB" id="2498029at2759"/>
<dbReference type="InterPro" id="IPR000073">
    <property type="entry name" value="AB_hydrolase_1"/>
</dbReference>
<name>A0A9W9P1E8_PENCI</name>
<dbReference type="Pfam" id="PF12697">
    <property type="entry name" value="Abhydrolase_6"/>
    <property type="match status" value="1"/>
</dbReference>
<protein>
    <recommendedName>
        <fullName evidence="1">AB hydrolase-1 domain-containing protein</fullName>
    </recommendedName>
</protein>
<keyword evidence="3" id="KW-1185">Reference proteome</keyword>
<dbReference type="InterPro" id="IPR050266">
    <property type="entry name" value="AB_hydrolase_sf"/>
</dbReference>
<dbReference type="AlphaFoldDB" id="A0A9W9P1E8"/>
<feature type="domain" description="AB hydrolase-1" evidence="1">
    <location>
        <begin position="30"/>
        <end position="285"/>
    </location>
</feature>
<gene>
    <name evidence="2" type="ORF">N7469_005267</name>
</gene>
<evidence type="ECO:0000313" key="2">
    <source>
        <dbReference type="EMBL" id="KAJ5233501.1"/>
    </source>
</evidence>
<dbReference type="EMBL" id="JAPQKT010000004">
    <property type="protein sequence ID" value="KAJ5233501.1"/>
    <property type="molecule type" value="Genomic_DNA"/>
</dbReference>
<dbReference type="Proteomes" id="UP001147733">
    <property type="component" value="Unassembled WGS sequence"/>
</dbReference>
<dbReference type="InterPro" id="IPR029058">
    <property type="entry name" value="AB_hydrolase_fold"/>
</dbReference>
<dbReference type="RefSeq" id="XP_056501001.1">
    <property type="nucleotide sequence ID" value="XM_056644187.1"/>
</dbReference>
<dbReference type="GO" id="GO:0017000">
    <property type="term" value="P:antibiotic biosynthetic process"/>
    <property type="evidence" value="ECO:0007669"/>
    <property type="project" value="UniProtKB-ARBA"/>
</dbReference>
<dbReference type="Gene3D" id="3.40.50.1820">
    <property type="entry name" value="alpha/beta hydrolase"/>
    <property type="match status" value="1"/>
</dbReference>
<reference evidence="2" key="2">
    <citation type="journal article" date="2023" name="IMA Fungus">
        <title>Comparative genomic study of the Penicillium genus elucidates a diverse pangenome and 15 lateral gene transfer events.</title>
        <authorList>
            <person name="Petersen C."/>
            <person name="Sorensen T."/>
            <person name="Nielsen M.R."/>
            <person name="Sondergaard T.E."/>
            <person name="Sorensen J.L."/>
            <person name="Fitzpatrick D.A."/>
            <person name="Frisvad J.C."/>
            <person name="Nielsen K.L."/>
        </authorList>
    </citation>
    <scope>NUCLEOTIDE SEQUENCE</scope>
    <source>
        <strain evidence="2">IBT 23319</strain>
    </source>
</reference>
<evidence type="ECO:0000259" key="1">
    <source>
        <dbReference type="Pfam" id="PF12697"/>
    </source>
</evidence>
<accession>A0A9W9P1E8</accession>
<comment type="caution">
    <text evidence="2">The sequence shown here is derived from an EMBL/GenBank/DDBJ whole genome shotgun (WGS) entry which is preliminary data.</text>
</comment>
<evidence type="ECO:0000313" key="3">
    <source>
        <dbReference type="Proteomes" id="UP001147733"/>
    </source>
</evidence>
<dbReference type="PANTHER" id="PTHR43798">
    <property type="entry name" value="MONOACYLGLYCEROL LIPASE"/>
    <property type="match status" value="1"/>
</dbReference>
<dbReference type="GeneID" id="81383354"/>
<dbReference type="GO" id="GO:0072330">
    <property type="term" value="P:monocarboxylic acid biosynthetic process"/>
    <property type="evidence" value="ECO:0007669"/>
    <property type="project" value="UniProtKB-ARBA"/>
</dbReference>
<dbReference type="GO" id="GO:0016020">
    <property type="term" value="C:membrane"/>
    <property type="evidence" value="ECO:0007669"/>
    <property type="project" value="TreeGrafter"/>
</dbReference>